<accession>A0A7N0UM22</accession>
<proteinExistence type="predicted"/>
<protein>
    <recommendedName>
        <fullName evidence="4">Pentatricopeptide repeat-containing protein</fullName>
    </recommendedName>
</protein>
<evidence type="ECO:0000313" key="3">
    <source>
        <dbReference type="Proteomes" id="UP000594263"/>
    </source>
</evidence>
<keyword evidence="3" id="KW-1185">Reference proteome</keyword>
<name>A0A7N0UM22_KALFE</name>
<evidence type="ECO:0008006" key="4">
    <source>
        <dbReference type="Google" id="ProtNLM"/>
    </source>
</evidence>
<reference evidence="2" key="1">
    <citation type="submission" date="2021-01" db="UniProtKB">
        <authorList>
            <consortium name="EnsemblPlants"/>
        </authorList>
    </citation>
    <scope>IDENTIFICATION</scope>
</reference>
<sequence length="222" mass="25523">MASLPLLPTPLPISSPRKPRNSFQSKPAHLKESPDHDKGNHQNLHLDYLHRVSALCKDAKIEDAVDLVTELELRDGRIGPEFYGELLQGCVYERALLTGQQIHARILKNGELFAKNEYIETKLVIFYAKCDVADVAKSLFDRRSQHGRDVFLLRAHTRLNSNFKLSVQFRLMRLFVAEKPKFVSIAFINKLVERFESNRIGIFRVCKSIIPFYDHSSLVLSY</sequence>
<dbReference type="EnsemblPlants" id="Kaladp0071s0334.1.v1.1">
    <property type="protein sequence ID" value="Kaladp0071s0334.1.v1.1.CDS.1"/>
    <property type="gene ID" value="Kaladp0071s0334.v1.1"/>
</dbReference>
<feature type="compositionally biased region" description="Basic and acidic residues" evidence="1">
    <location>
        <begin position="29"/>
        <end position="40"/>
    </location>
</feature>
<dbReference type="Gramene" id="Kaladp0071s0334.1.v1.1">
    <property type="protein sequence ID" value="Kaladp0071s0334.1.v1.1.CDS.1"/>
    <property type="gene ID" value="Kaladp0071s0334.v1.1"/>
</dbReference>
<evidence type="ECO:0000313" key="2">
    <source>
        <dbReference type="EnsemblPlants" id="Kaladp0071s0334.1.v1.1.CDS.1"/>
    </source>
</evidence>
<organism evidence="2 3">
    <name type="scientific">Kalanchoe fedtschenkoi</name>
    <name type="common">Lavender scallops</name>
    <name type="synonym">South American air plant</name>
    <dbReference type="NCBI Taxonomy" id="63787"/>
    <lineage>
        <taxon>Eukaryota</taxon>
        <taxon>Viridiplantae</taxon>
        <taxon>Streptophyta</taxon>
        <taxon>Embryophyta</taxon>
        <taxon>Tracheophyta</taxon>
        <taxon>Spermatophyta</taxon>
        <taxon>Magnoliopsida</taxon>
        <taxon>eudicotyledons</taxon>
        <taxon>Gunneridae</taxon>
        <taxon>Pentapetalae</taxon>
        <taxon>Saxifragales</taxon>
        <taxon>Crassulaceae</taxon>
        <taxon>Kalanchoe</taxon>
    </lineage>
</organism>
<dbReference type="Proteomes" id="UP000594263">
    <property type="component" value="Unplaced"/>
</dbReference>
<dbReference type="AlphaFoldDB" id="A0A7N0UM22"/>
<feature type="region of interest" description="Disordered" evidence="1">
    <location>
        <begin position="1"/>
        <end position="42"/>
    </location>
</feature>
<evidence type="ECO:0000256" key="1">
    <source>
        <dbReference type="SAM" id="MobiDB-lite"/>
    </source>
</evidence>